<accession>A0A2D0ACJ7</accession>
<organism evidence="1 2">
    <name type="scientific">Pseudomonas nitroreducens</name>
    <dbReference type="NCBI Taxonomy" id="46680"/>
    <lineage>
        <taxon>Bacteria</taxon>
        <taxon>Pseudomonadati</taxon>
        <taxon>Pseudomonadota</taxon>
        <taxon>Gammaproteobacteria</taxon>
        <taxon>Pseudomonadales</taxon>
        <taxon>Pseudomonadaceae</taxon>
        <taxon>Pseudomonas</taxon>
    </lineage>
</organism>
<proteinExistence type="predicted"/>
<evidence type="ECO:0000313" key="2">
    <source>
        <dbReference type="Proteomes" id="UP000198145"/>
    </source>
</evidence>
<dbReference type="Proteomes" id="UP000198145">
    <property type="component" value="Unassembled WGS sequence"/>
</dbReference>
<gene>
    <name evidence="1" type="ORF">CEG18_17505</name>
</gene>
<name>A0A2D0ACJ7_PSENT</name>
<protein>
    <submittedName>
        <fullName evidence="1">Uncharacterized protein</fullName>
    </submittedName>
</protein>
<dbReference type="EMBL" id="NJBA01000006">
    <property type="protein sequence ID" value="OWP49361.1"/>
    <property type="molecule type" value="Genomic_DNA"/>
</dbReference>
<evidence type="ECO:0000313" key="1">
    <source>
        <dbReference type="EMBL" id="OWP49361.1"/>
    </source>
</evidence>
<sequence>MSSSIRSLLLSALLAGGIVGLSIAEPSSVEREAIAAYQQNAFVEQLRDIHESAGFAVPVEVDWESIALPGQAADYATEDYWTNVYFVPLAEALEMLTSYHQGKQAVQEKLKRVVVRYDSRQASTEDYRSKVALESGVLNINFKPASAAEQIEERTEAIQSTLETLL</sequence>
<dbReference type="RefSeq" id="WP_088419249.1">
    <property type="nucleotide sequence ID" value="NZ_NJBA01000006.1"/>
</dbReference>
<comment type="caution">
    <text evidence="1">The sequence shown here is derived from an EMBL/GenBank/DDBJ whole genome shotgun (WGS) entry which is preliminary data.</text>
</comment>
<dbReference type="AlphaFoldDB" id="A0A2D0ACJ7"/>
<reference evidence="1 2" key="1">
    <citation type="submission" date="2017-06" db="EMBL/GenBank/DDBJ databases">
        <title>Draft genome of Pseudomonas nitroreducens DF05.</title>
        <authorList>
            <person name="Iyer R."/>
        </authorList>
    </citation>
    <scope>NUCLEOTIDE SEQUENCE [LARGE SCALE GENOMIC DNA]</scope>
    <source>
        <strain evidence="1 2">DF05</strain>
    </source>
</reference>